<keyword evidence="1" id="KW-1133">Transmembrane helix</keyword>
<reference evidence="3" key="1">
    <citation type="submission" date="2015-09" db="EMBL/GenBank/DDBJ databases">
        <authorList>
            <person name="Wibberg D."/>
        </authorList>
    </citation>
    <scope>NUCLEOTIDE SEQUENCE [LARGE SCALE GENOMIC DNA]</scope>
    <source>
        <strain evidence="3">SD1D</strain>
    </source>
</reference>
<feature type="transmembrane region" description="Helical" evidence="1">
    <location>
        <begin position="100"/>
        <end position="118"/>
    </location>
</feature>
<organism evidence="2 3">
    <name type="scientific">Herbinix luporum</name>
    <dbReference type="NCBI Taxonomy" id="1679721"/>
    <lineage>
        <taxon>Bacteria</taxon>
        <taxon>Bacillati</taxon>
        <taxon>Bacillota</taxon>
        <taxon>Clostridia</taxon>
        <taxon>Lachnospirales</taxon>
        <taxon>Lachnospiraceae</taxon>
        <taxon>Herbinix</taxon>
    </lineage>
</organism>
<dbReference type="Proteomes" id="UP000196053">
    <property type="component" value="Chromosome I"/>
</dbReference>
<gene>
    <name evidence="2" type="ORF">SD1D_2154</name>
</gene>
<keyword evidence="3" id="KW-1185">Reference proteome</keyword>
<keyword evidence="1" id="KW-0812">Transmembrane</keyword>
<evidence type="ECO:0000256" key="1">
    <source>
        <dbReference type="SAM" id="Phobius"/>
    </source>
</evidence>
<feature type="transmembrane region" description="Helical" evidence="1">
    <location>
        <begin position="124"/>
        <end position="145"/>
    </location>
</feature>
<evidence type="ECO:0000313" key="2">
    <source>
        <dbReference type="EMBL" id="CUH93682.1"/>
    </source>
</evidence>
<evidence type="ECO:0000313" key="3">
    <source>
        <dbReference type="Proteomes" id="UP000196053"/>
    </source>
</evidence>
<dbReference type="OrthoDB" id="1779993at2"/>
<dbReference type="AlphaFoldDB" id="A0A0K8J8Q5"/>
<proteinExistence type="predicted"/>
<protein>
    <submittedName>
        <fullName evidence="2">Putative membrane protein</fullName>
    </submittedName>
</protein>
<dbReference type="KEGG" id="hsd:SD1D_2154"/>
<dbReference type="Pfam" id="PF22564">
    <property type="entry name" value="HAAS"/>
    <property type="match status" value="1"/>
</dbReference>
<keyword evidence="1" id="KW-0472">Membrane</keyword>
<name>A0A0K8J8Q5_9FIRM</name>
<accession>A0A0K8J8Q5</accession>
<dbReference type="EMBL" id="LN879430">
    <property type="protein sequence ID" value="CUH93682.1"/>
    <property type="molecule type" value="Genomic_DNA"/>
</dbReference>
<dbReference type="RefSeq" id="WP_058258914.1">
    <property type="nucleotide sequence ID" value="NZ_DUPS01000032.1"/>
</dbReference>
<sequence length="148" mass="17938">MNKKEFLDILRQSLEGEIDNRVIEQSIRFYSEYISSQEDKSEEEVIKEIGDPRLIAKTIIESEKNSTNNYSNYNSNRYDSNYSRYENDTNRNIKYYHLKWYHKALGIFILFMLLFFIIRIGWIMIRMLFLFLPLLIIIAVLWAIFKKQ</sequence>